<protein>
    <submittedName>
        <fullName evidence="1">Inositol-tetrakisphosphate 1-kinase 1</fullName>
    </submittedName>
</protein>
<accession>A0AAP0B9S4</accession>
<reference evidence="1 2" key="1">
    <citation type="journal article" date="2022" name="Nat. Plants">
        <title>Genomes of leafy and leafless Platanthera orchids illuminate the evolution of mycoheterotrophy.</title>
        <authorList>
            <person name="Li M.H."/>
            <person name="Liu K.W."/>
            <person name="Li Z."/>
            <person name="Lu H.C."/>
            <person name="Ye Q.L."/>
            <person name="Zhang D."/>
            <person name="Wang J.Y."/>
            <person name="Li Y.F."/>
            <person name="Zhong Z.M."/>
            <person name="Liu X."/>
            <person name="Yu X."/>
            <person name="Liu D.K."/>
            <person name="Tu X.D."/>
            <person name="Liu B."/>
            <person name="Hao Y."/>
            <person name="Liao X.Y."/>
            <person name="Jiang Y.T."/>
            <person name="Sun W.H."/>
            <person name="Chen J."/>
            <person name="Chen Y.Q."/>
            <person name="Ai Y."/>
            <person name="Zhai J.W."/>
            <person name="Wu S.S."/>
            <person name="Zhou Z."/>
            <person name="Hsiao Y.Y."/>
            <person name="Wu W.L."/>
            <person name="Chen Y.Y."/>
            <person name="Lin Y.F."/>
            <person name="Hsu J.L."/>
            <person name="Li C.Y."/>
            <person name="Wang Z.W."/>
            <person name="Zhao X."/>
            <person name="Zhong W.Y."/>
            <person name="Ma X.K."/>
            <person name="Ma L."/>
            <person name="Huang J."/>
            <person name="Chen G.Z."/>
            <person name="Huang M.Z."/>
            <person name="Huang L."/>
            <person name="Peng D.H."/>
            <person name="Luo Y.B."/>
            <person name="Zou S.Q."/>
            <person name="Chen S.P."/>
            <person name="Lan S."/>
            <person name="Tsai W.C."/>
            <person name="Van de Peer Y."/>
            <person name="Liu Z.J."/>
        </authorList>
    </citation>
    <scope>NUCLEOTIDE SEQUENCE [LARGE SCALE GENOMIC DNA]</scope>
    <source>
        <strain evidence="1">Lor287</strain>
    </source>
</reference>
<gene>
    <name evidence="1" type="primary">ITPK1</name>
    <name evidence="1" type="ORF">KSP39_PZI015694</name>
</gene>
<evidence type="ECO:0000313" key="2">
    <source>
        <dbReference type="Proteomes" id="UP001418222"/>
    </source>
</evidence>
<proteinExistence type="predicted"/>
<dbReference type="Proteomes" id="UP001418222">
    <property type="component" value="Unassembled WGS sequence"/>
</dbReference>
<organism evidence="1 2">
    <name type="scientific">Platanthera zijinensis</name>
    <dbReference type="NCBI Taxonomy" id="2320716"/>
    <lineage>
        <taxon>Eukaryota</taxon>
        <taxon>Viridiplantae</taxon>
        <taxon>Streptophyta</taxon>
        <taxon>Embryophyta</taxon>
        <taxon>Tracheophyta</taxon>
        <taxon>Spermatophyta</taxon>
        <taxon>Magnoliopsida</taxon>
        <taxon>Liliopsida</taxon>
        <taxon>Asparagales</taxon>
        <taxon>Orchidaceae</taxon>
        <taxon>Orchidoideae</taxon>
        <taxon>Orchideae</taxon>
        <taxon>Orchidinae</taxon>
        <taxon>Platanthera</taxon>
    </lineage>
</organism>
<sequence length="71" mass="7845">MLQVVSELNIPKGKETFGIPSQIVVYDSMALSDFGVVGGMLRFLVIAKTLWRTVAPNPRCPWCTTATVFRS</sequence>
<dbReference type="AlphaFoldDB" id="A0AAP0B9S4"/>
<evidence type="ECO:0000313" key="1">
    <source>
        <dbReference type="EMBL" id="KAK8933927.1"/>
    </source>
</evidence>
<name>A0AAP0B9S4_9ASPA</name>
<dbReference type="EMBL" id="JBBWWQ010000013">
    <property type="protein sequence ID" value="KAK8933927.1"/>
    <property type="molecule type" value="Genomic_DNA"/>
</dbReference>
<comment type="caution">
    <text evidence="1">The sequence shown here is derived from an EMBL/GenBank/DDBJ whole genome shotgun (WGS) entry which is preliminary data.</text>
</comment>
<keyword evidence="2" id="KW-1185">Reference proteome</keyword>